<dbReference type="PANTHER" id="PTHR30543">
    <property type="entry name" value="CHROMATE REDUCTASE"/>
    <property type="match status" value="1"/>
</dbReference>
<dbReference type="GO" id="GO:0016491">
    <property type="term" value="F:oxidoreductase activity"/>
    <property type="evidence" value="ECO:0007669"/>
    <property type="project" value="InterPro"/>
</dbReference>
<accession>A0A2A5B2C9</accession>
<evidence type="ECO:0000256" key="1">
    <source>
        <dbReference type="ARBA" id="ARBA00001917"/>
    </source>
</evidence>
<reference evidence="5" key="1">
    <citation type="submission" date="2017-08" db="EMBL/GenBank/DDBJ databases">
        <title>A dynamic microbial community with high functional redundancy inhabits the cold, oxic subseafloor aquifer.</title>
        <authorList>
            <person name="Tully B.J."/>
            <person name="Wheat C.G."/>
            <person name="Glazer B.T."/>
            <person name="Huber J.A."/>
        </authorList>
    </citation>
    <scope>NUCLEOTIDE SEQUENCE [LARGE SCALE GENOMIC DNA]</scope>
</reference>
<dbReference type="InterPro" id="IPR005025">
    <property type="entry name" value="FMN_Rdtase-like_dom"/>
</dbReference>
<evidence type="ECO:0000256" key="2">
    <source>
        <dbReference type="ARBA" id="ARBA00022643"/>
    </source>
</evidence>
<evidence type="ECO:0000313" key="4">
    <source>
        <dbReference type="EMBL" id="PCJ25724.1"/>
    </source>
</evidence>
<dbReference type="GO" id="GO:0005829">
    <property type="term" value="C:cytosol"/>
    <property type="evidence" value="ECO:0007669"/>
    <property type="project" value="TreeGrafter"/>
</dbReference>
<comment type="caution">
    <text evidence="4">The sequence shown here is derived from an EMBL/GenBank/DDBJ whole genome shotgun (WGS) entry which is preliminary data.</text>
</comment>
<dbReference type="PANTHER" id="PTHR30543:SF21">
    <property type="entry name" value="NAD(P)H-DEPENDENT FMN REDUCTASE LOT6"/>
    <property type="match status" value="1"/>
</dbReference>
<dbReference type="Pfam" id="PF03358">
    <property type="entry name" value="FMN_red"/>
    <property type="match status" value="1"/>
</dbReference>
<feature type="domain" description="NADPH-dependent FMN reductase-like" evidence="3">
    <location>
        <begin position="1"/>
        <end position="132"/>
    </location>
</feature>
<dbReference type="SUPFAM" id="SSF52218">
    <property type="entry name" value="Flavoproteins"/>
    <property type="match status" value="1"/>
</dbReference>
<dbReference type="InterPro" id="IPR029039">
    <property type="entry name" value="Flavoprotein-like_sf"/>
</dbReference>
<organism evidence="4 5">
    <name type="scientific">SAR86 cluster bacterium</name>
    <dbReference type="NCBI Taxonomy" id="2030880"/>
    <lineage>
        <taxon>Bacteria</taxon>
        <taxon>Pseudomonadati</taxon>
        <taxon>Pseudomonadota</taxon>
        <taxon>Gammaproteobacteria</taxon>
        <taxon>SAR86 cluster</taxon>
    </lineage>
</organism>
<comment type="cofactor">
    <cofactor evidence="1">
        <name>FMN</name>
        <dbReference type="ChEBI" id="CHEBI:58210"/>
    </cofactor>
</comment>
<dbReference type="Proteomes" id="UP000218327">
    <property type="component" value="Unassembled WGS sequence"/>
</dbReference>
<evidence type="ECO:0000259" key="3">
    <source>
        <dbReference type="Pfam" id="PF03358"/>
    </source>
</evidence>
<evidence type="ECO:0000313" key="5">
    <source>
        <dbReference type="Proteomes" id="UP000218327"/>
    </source>
</evidence>
<dbReference type="Gene3D" id="3.40.50.360">
    <property type="match status" value="1"/>
</dbReference>
<keyword evidence="2" id="KW-0288">FMN</keyword>
<dbReference type="EMBL" id="NVVJ01000015">
    <property type="protein sequence ID" value="PCJ25724.1"/>
    <property type="molecule type" value="Genomic_DNA"/>
</dbReference>
<proteinExistence type="predicted"/>
<dbReference type="InterPro" id="IPR050712">
    <property type="entry name" value="NAD(P)H-dep_reductase"/>
</dbReference>
<protein>
    <submittedName>
        <fullName evidence="4">NADPH-dependent FMN reductase</fullName>
    </submittedName>
</protein>
<gene>
    <name evidence="4" type="ORF">COA96_06775</name>
</gene>
<name>A0A2A5B2C9_9GAMM</name>
<keyword evidence="2" id="KW-0285">Flavoprotein</keyword>
<dbReference type="GO" id="GO:0010181">
    <property type="term" value="F:FMN binding"/>
    <property type="evidence" value="ECO:0007669"/>
    <property type="project" value="TreeGrafter"/>
</dbReference>
<sequence length="175" mass="19110">MNVLAFAASNSTHSINRTLASYAANLIEGANVEMLDINDYEMPIFSDVREAELGQPEQAKAFYRKISKADALVISFAEHNGTYTAAYKNLFDWTSRIDGKVFQHKPAVFLSTSPGPGGAASVLASAVNSAPYFAADLKANVSVPSFHENFDLQANEISNHEIRQELREAIQLLQG</sequence>
<dbReference type="AlphaFoldDB" id="A0A2A5B2C9"/>